<dbReference type="Proteomes" id="UP001235712">
    <property type="component" value="Unassembled WGS sequence"/>
</dbReference>
<organism evidence="1 2">
    <name type="scientific">Kineosporia succinea</name>
    <dbReference type="NCBI Taxonomy" id="84632"/>
    <lineage>
        <taxon>Bacteria</taxon>
        <taxon>Bacillati</taxon>
        <taxon>Actinomycetota</taxon>
        <taxon>Actinomycetes</taxon>
        <taxon>Kineosporiales</taxon>
        <taxon>Kineosporiaceae</taxon>
        <taxon>Kineosporia</taxon>
    </lineage>
</organism>
<dbReference type="RefSeq" id="WP_307249651.1">
    <property type="nucleotide sequence ID" value="NZ_JAUSQZ010000001.1"/>
</dbReference>
<dbReference type="SUPFAM" id="SSF51621">
    <property type="entry name" value="Phosphoenolpyruvate/pyruvate domain"/>
    <property type="match status" value="1"/>
</dbReference>
<dbReference type="EMBL" id="JAUSQZ010000001">
    <property type="protein sequence ID" value="MDP9830585.1"/>
    <property type="molecule type" value="Genomic_DNA"/>
</dbReference>
<dbReference type="InterPro" id="IPR039556">
    <property type="entry name" value="ICL/PEPM"/>
</dbReference>
<protein>
    <submittedName>
        <fullName evidence="1">2-methylisocitrate lyase-like PEP mutase family enzyme</fullName>
    </submittedName>
</protein>
<proteinExistence type="predicted"/>
<dbReference type="PANTHER" id="PTHR42905">
    <property type="entry name" value="PHOSPHOENOLPYRUVATE CARBOXYLASE"/>
    <property type="match status" value="1"/>
</dbReference>
<dbReference type="CDD" id="cd00377">
    <property type="entry name" value="ICL_PEPM"/>
    <property type="match status" value="1"/>
</dbReference>
<accession>A0ABT9PF29</accession>
<evidence type="ECO:0000313" key="1">
    <source>
        <dbReference type="EMBL" id="MDP9830585.1"/>
    </source>
</evidence>
<dbReference type="Gene3D" id="3.20.20.60">
    <property type="entry name" value="Phosphoenolpyruvate-binding domains"/>
    <property type="match status" value="1"/>
</dbReference>
<dbReference type="PANTHER" id="PTHR42905:SF5">
    <property type="entry name" value="CARBOXYVINYL-CARBOXYPHOSPHONATE PHOSPHORYLMUTASE, CHLOROPLASTIC"/>
    <property type="match status" value="1"/>
</dbReference>
<dbReference type="InterPro" id="IPR015813">
    <property type="entry name" value="Pyrv/PenolPyrv_kinase-like_dom"/>
</dbReference>
<reference evidence="1 2" key="1">
    <citation type="submission" date="2023-07" db="EMBL/GenBank/DDBJ databases">
        <title>Sequencing the genomes of 1000 actinobacteria strains.</title>
        <authorList>
            <person name="Klenk H.-P."/>
        </authorList>
    </citation>
    <scope>NUCLEOTIDE SEQUENCE [LARGE SCALE GENOMIC DNA]</scope>
    <source>
        <strain evidence="1 2">DSM 44388</strain>
    </source>
</reference>
<dbReference type="Pfam" id="PF13714">
    <property type="entry name" value="PEP_mutase"/>
    <property type="match status" value="1"/>
</dbReference>
<gene>
    <name evidence="1" type="ORF">J2S57_006334</name>
</gene>
<evidence type="ECO:0000313" key="2">
    <source>
        <dbReference type="Proteomes" id="UP001235712"/>
    </source>
</evidence>
<keyword evidence="2" id="KW-1185">Reference proteome</keyword>
<name>A0ABT9PF29_9ACTN</name>
<comment type="caution">
    <text evidence="1">The sequence shown here is derived from an EMBL/GenBank/DDBJ whole genome shotgun (WGS) entry which is preliminary data.</text>
</comment>
<sequence>MTTTRRLRELLGSDGPPLLLPGAPNALTARVVEEAGFEAVYVSGAGLTNTYLGMPDLGLLSLTELTAHVASISDTVGIPTMVDADTGFGNALNVQRTVRMLERAGAAAIQLEDQVSPKKCGHFAGKEVIPQQEMVGKIKAAVDARDDQDLVIVARTDAISTEGLDRALERIEAYRDAGADVLFVEAPNNHEQLRAVTSTVPGIHMANMVEGGLTPITSRAELGELGFRIALYANAAMRGAVAGMRQVMQHLAEHGDTREAGDLMISWADRQSLVRKPEFDRLEALYAAGEGGAA</sequence>
<dbReference type="InterPro" id="IPR040442">
    <property type="entry name" value="Pyrv_kinase-like_dom_sf"/>
</dbReference>